<dbReference type="Pfam" id="PF00908">
    <property type="entry name" value="dTDP_sugar_isom"/>
    <property type="match status" value="1"/>
</dbReference>
<comment type="pathway">
    <text evidence="7">Carbohydrate biosynthesis; dTDP-L-rhamnose biosynthesis.</text>
</comment>
<dbReference type="PANTHER" id="PTHR21047:SF2">
    <property type="entry name" value="THYMIDINE DIPHOSPHO-4-KETO-RHAMNOSE 3,5-EPIMERASE"/>
    <property type="match status" value="1"/>
</dbReference>
<comment type="similarity">
    <text evidence="7">Belongs to the dTDP-4-dehydrorhamnose 3,5-epimerase family.</text>
</comment>
<dbReference type="GO" id="GO:0005829">
    <property type="term" value="C:cytosol"/>
    <property type="evidence" value="ECO:0007669"/>
    <property type="project" value="TreeGrafter"/>
</dbReference>
<dbReference type="GO" id="GO:0019305">
    <property type="term" value="P:dTDP-rhamnose biosynthetic process"/>
    <property type="evidence" value="ECO:0007669"/>
    <property type="project" value="UniProtKB-UniRule"/>
</dbReference>
<dbReference type="InterPro" id="IPR011051">
    <property type="entry name" value="RmlC_Cupin_sf"/>
</dbReference>
<keyword evidence="9" id="KW-1185">Reference proteome</keyword>
<evidence type="ECO:0000256" key="7">
    <source>
        <dbReference type="RuleBase" id="RU364069"/>
    </source>
</evidence>
<dbReference type="UniPathway" id="UPA00124"/>
<protein>
    <recommendedName>
        <fullName evidence="4 7">dTDP-4-dehydrorhamnose 3,5-epimerase</fullName>
        <ecNumber evidence="3 7">5.1.3.13</ecNumber>
    </recommendedName>
    <alternativeName>
        <fullName evidence="7">Thymidine diphospho-4-keto-rhamnose 3,5-epimerase</fullName>
    </alternativeName>
</protein>
<feature type="active site" description="Proton acceptor" evidence="5">
    <location>
        <position position="61"/>
    </location>
</feature>
<keyword evidence="7 8" id="KW-0413">Isomerase</keyword>
<evidence type="ECO:0000256" key="6">
    <source>
        <dbReference type="PIRSR" id="PIRSR600888-3"/>
    </source>
</evidence>
<evidence type="ECO:0000313" key="9">
    <source>
        <dbReference type="Proteomes" id="UP000245728"/>
    </source>
</evidence>
<dbReference type="InterPro" id="IPR000888">
    <property type="entry name" value="RmlC-like"/>
</dbReference>
<evidence type="ECO:0000313" key="8">
    <source>
        <dbReference type="EMBL" id="AWL11220.1"/>
    </source>
</evidence>
<dbReference type="OrthoDB" id="9800680at2"/>
<comment type="catalytic activity">
    <reaction evidence="1 7">
        <text>dTDP-4-dehydro-6-deoxy-alpha-D-glucose = dTDP-4-dehydro-beta-L-rhamnose</text>
        <dbReference type="Rhea" id="RHEA:16969"/>
        <dbReference type="ChEBI" id="CHEBI:57649"/>
        <dbReference type="ChEBI" id="CHEBI:62830"/>
        <dbReference type="EC" id="5.1.3.13"/>
    </reaction>
</comment>
<dbReference type="PANTHER" id="PTHR21047">
    <property type="entry name" value="DTDP-6-DEOXY-D-GLUCOSE-3,5 EPIMERASE"/>
    <property type="match status" value="1"/>
</dbReference>
<comment type="function">
    <text evidence="2 7">Catalyzes the epimerization of the C3' and C5'positions of dTDP-6-deoxy-D-xylo-4-hexulose, forming dTDP-6-deoxy-L-lyxo-4-hexulose.</text>
</comment>
<dbReference type="SUPFAM" id="SSF51182">
    <property type="entry name" value="RmlC-like cupins"/>
    <property type="match status" value="1"/>
</dbReference>
<name>A0A2S2E1T2_9ALTE</name>
<dbReference type="EMBL" id="CP029347">
    <property type="protein sequence ID" value="AWL11220.1"/>
    <property type="molecule type" value="Genomic_DNA"/>
</dbReference>
<gene>
    <name evidence="8" type="primary">rfbC</name>
    <name evidence="8" type="ORF">HMF8227_00724</name>
</gene>
<dbReference type="Gene3D" id="2.60.120.10">
    <property type="entry name" value="Jelly Rolls"/>
    <property type="match status" value="1"/>
</dbReference>
<accession>A0A2S2E1T2</accession>
<evidence type="ECO:0000256" key="4">
    <source>
        <dbReference type="ARBA" id="ARBA00019595"/>
    </source>
</evidence>
<dbReference type="CDD" id="cd00438">
    <property type="entry name" value="cupin_RmlC"/>
    <property type="match status" value="1"/>
</dbReference>
<dbReference type="GO" id="GO:0008830">
    <property type="term" value="F:dTDP-4-dehydrorhamnose 3,5-epimerase activity"/>
    <property type="evidence" value="ECO:0007669"/>
    <property type="project" value="UniProtKB-UniRule"/>
</dbReference>
<evidence type="ECO:0000256" key="2">
    <source>
        <dbReference type="ARBA" id="ARBA00001997"/>
    </source>
</evidence>
<comment type="subunit">
    <text evidence="7">Homodimer.</text>
</comment>
<evidence type="ECO:0000256" key="3">
    <source>
        <dbReference type="ARBA" id="ARBA00012098"/>
    </source>
</evidence>
<proteinExistence type="inferred from homology"/>
<dbReference type="KEGG" id="salh:HMF8227_00724"/>
<feature type="active site" description="Proton donor" evidence="5">
    <location>
        <position position="130"/>
    </location>
</feature>
<evidence type="ECO:0000256" key="1">
    <source>
        <dbReference type="ARBA" id="ARBA00001298"/>
    </source>
</evidence>
<dbReference type="NCBIfam" id="TIGR01221">
    <property type="entry name" value="rmlC"/>
    <property type="match status" value="1"/>
</dbReference>
<dbReference type="RefSeq" id="WP_109338884.1">
    <property type="nucleotide sequence ID" value="NZ_CP029347.1"/>
</dbReference>
<dbReference type="AlphaFoldDB" id="A0A2S2E1T2"/>
<dbReference type="InterPro" id="IPR014710">
    <property type="entry name" value="RmlC-like_jellyroll"/>
</dbReference>
<dbReference type="EC" id="5.1.3.13" evidence="3 7"/>
<evidence type="ECO:0000256" key="5">
    <source>
        <dbReference type="PIRSR" id="PIRSR600888-1"/>
    </source>
</evidence>
<dbReference type="GO" id="GO:0000271">
    <property type="term" value="P:polysaccharide biosynthetic process"/>
    <property type="evidence" value="ECO:0007669"/>
    <property type="project" value="TreeGrafter"/>
</dbReference>
<sequence length="181" mass="21251">MYYQPQKLKDLVLITPEVHEDHRGFFMETFRQDEFEKHCGKYQFVQDNHSRSQKGTLRGLHYQLKHPQGKLIRVTQGEVYDVAVDCRKNSPSFGQWQGFTLSAENKHMLWVPPGFAHGFLVMSEIADFVYKCTNYYDPTNERGFRWDDPILDIQWPDIKVDKKISAKDESGTNFSVLLDEL</sequence>
<dbReference type="Proteomes" id="UP000245728">
    <property type="component" value="Chromosome"/>
</dbReference>
<feature type="site" description="Participates in a stacking interaction with the thymidine ring of dTDP-4-oxo-6-deoxyglucose" evidence="6">
    <location>
        <position position="136"/>
    </location>
</feature>
<organism evidence="8 9">
    <name type="scientific">Saliniradius amylolyticus</name>
    <dbReference type="NCBI Taxonomy" id="2183582"/>
    <lineage>
        <taxon>Bacteria</taxon>
        <taxon>Pseudomonadati</taxon>
        <taxon>Pseudomonadota</taxon>
        <taxon>Gammaproteobacteria</taxon>
        <taxon>Alteromonadales</taxon>
        <taxon>Alteromonadaceae</taxon>
        <taxon>Saliniradius</taxon>
    </lineage>
</organism>
<reference evidence="8 9" key="1">
    <citation type="submission" date="2018-05" db="EMBL/GenBank/DDBJ databases">
        <title>Salinimonas sp. HMF8227 Genome sequencing and assembly.</title>
        <authorList>
            <person name="Kang H."/>
            <person name="Kang J."/>
            <person name="Cha I."/>
            <person name="Kim H."/>
            <person name="Joh K."/>
        </authorList>
    </citation>
    <scope>NUCLEOTIDE SEQUENCE [LARGE SCALE GENOMIC DNA]</scope>
    <source>
        <strain evidence="8 9">HMF8227</strain>
    </source>
</reference>